<dbReference type="GO" id="GO:0016887">
    <property type="term" value="F:ATP hydrolysis activity"/>
    <property type="evidence" value="ECO:0007669"/>
    <property type="project" value="TreeGrafter"/>
</dbReference>
<evidence type="ECO:0000256" key="3">
    <source>
        <dbReference type="ARBA" id="ARBA00022840"/>
    </source>
</evidence>
<sequence length="594" mass="67475">MLESQLEMIDKIGYLLLKKGIIDHKILEQALKVKDADQAKLKRNLAQILVDEFNFDHDLIFREVAVLYAFKELIIHPDDLTEERLKEIKEMMNKHGEEVKKMLIQHRVLPFKYDDKIKDKLILAAVDPTDRNLAKIAYSLNAKKFEVNYIRKKDYEKIISLIVTAENEYLKMIQESAEEFHSVEDETSVNEEELDAEINKSALINLVEAALVEGTRKGVSDIHIIPKSGNKTEIHFRLDGKLQLWHVQENTLPEAVMAVVKDRSKGLDRFEREKAQDGFIQREIDGHIIRFRVSVLPTVGTELKNKFESIVIRILDDRKVIKDLSKLGLTGYAHTAFVKAINQPQGMIILTGPTGSGKSTTLIAALYQVIDPTKNVLTVEDPVEYVIEGARQLKIGHKMNFEQAIRAILRHDPDIVLVGEMRDKETAETAIKLANTGHLTFSTLHTNDAPSAVARLYKMGVEPFLIAYAINIIVAQRLIRKLCDCKKKVTNVEEYVTTAGLDYKDWVNADLYEAVGCERCNHTGYKGRMAIHEALYFTKEIRRIIVRSGEEVDEEAIREQARKDGTASLRESGFEKAKLGLTSIQEVIGATMED</sequence>
<evidence type="ECO:0000256" key="1">
    <source>
        <dbReference type="ARBA" id="ARBA00006611"/>
    </source>
</evidence>
<evidence type="ECO:0000259" key="4">
    <source>
        <dbReference type="PROSITE" id="PS00662"/>
    </source>
</evidence>
<feature type="domain" description="Bacterial type II secretion system protein E" evidence="4">
    <location>
        <begin position="409"/>
        <end position="423"/>
    </location>
</feature>
<dbReference type="SUPFAM" id="SSF160246">
    <property type="entry name" value="EspE N-terminal domain-like"/>
    <property type="match status" value="1"/>
</dbReference>
<name>A0AAE3NZ50_9BACT</name>
<reference evidence="5" key="1">
    <citation type="submission" date="2023-03" db="EMBL/GenBank/DDBJ databases">
        <title>Stygiobacter electus gen. nov., sp. nov., facultatively anaerobic thermotolerant bacterium of the class Ignavibacteria from a well of Yessentuki mineral water deposit.</title>
        <authorList>
            <person name="Podosokorskaya O.A."/>
            <person name="Elcheninov A.G."/>
            <person name="Petrova N.F."/>
            <person name="Zavarzina D.G."/>
            <person name="Kublanov I.V."/>
            <person name="Merkel A.Y."/>
        </authorList>
    </citation>
    <scope>NUCLEOTIDE SEQUENCE</scope>
    <source>
        <strain evidence="5">09-Me</strain>
    </source>
</reference>
<dbReference type="Pfam" id="PF00437">
    <property type="entry name" value="T2SSE"/>
    <property type="match status" value="1"/>
</dbReference>
<evidence type="ECO:0000313" key="5">
    <source>
        <dbReference type="EMBL" id="MDF1611314.1"/>
    </source>
</evidence>
<proteinExistence type="inferred from homology"/>
<protein>
    <submittedName>
        <fullName evidence="5">GspE/PulE family protein</fullName>
    </submittedName>
</protein>
<dbReference type="SUPFAM" id="SSF52540">
    <property type="entry name" value="P-loop containing nucleoside triphosphate hydrolases"/>
    <property type="match status" value="1"/>
</dbReference>
<dbReference type="InterPro" id="IPR027417">
    <property type="entry name" value="P-loop_NTPase"/>
</dbReference>
<keyword evidence="2" id="KW-0547">Nucleotide-binding</keyword>
<dbReference type="Gene3D" id="3.40.50.300">
    <property type="entry name" value="P-loop containing nucleotide triphosphate hydrolases"/>
    <property type="match status" value="1"/>
</dbReference>
<dbReference type="PANTHER" id="PTHR30258:SF1">
    <property type="entry name" value="PROTEIN TRANSPORT PROTEIN HOFB HOMOLOG"/>
    <property type="match status" value="1"/>
</dbReference>
<accession>A0AAE3NZ50</accession>
<keyword evidence="6" id="KW-1185">Reference proteome</keyword>
<dbReference type="EMBL" id="JARGDL010000003">
    <property type="protein sequence ID" value="MDF1611314.1"/>
    <property type="molecule type" value="Genomic_DNA"/>
</dbReference>
<dbReference type="Proteomes" id="UP001221302">
    <property type="component" value="Unassembled WGS sequence"/>
</dbReference>
<dbReference type="GO" id="GO:0005886">
    <property type="term" value="C:plasma membrane"/>
    <property type="evidence" value="ECO:0007669"/>
    <property type="project" value="TreeGrafter"/>
</dbReference>
<dbReference type="GO" id="GO:0005524">
    <property type="term" value="F:ATP binding"/>
    <property type="evidence" value="ECO:0007669"/>
    <property type="project" value="UniProtKB-KW"/>
</dbReference>
<evidence type="ECO:0000313" key="6">
    <source>
        <dbReference type="Proteomes" id="UP001221302"/>
    </source>
</evidence>
<dbReference type="PANTHER" id="PTHR30258">
    <property type="entry name" value="TYPE II SECRETION SYSTEM PROTEIN GSPE-RELATED"/>
    <property type="match status" value="1"/>
</dbReference>
<comment type="similarity">
    <text evidence="1">Belongs to the GSP E family.</text>
</comment>
<keyword evidence="3" id="KW-0067">ATP-binding</keyword>
<dbReference type="PROSITE" id="PS00662">
    <property type="entry name" value="T2SP_E"/>
    <property type="match status" value="1"/>
</dbReference>
<evidence type="ECO:0000256" key="2">
    <source>
        <dbReference type="ARBA" id="ARBA00022741"/>
    </source>
</evidence>
<dbReference type="RefSeq" id="WP_321535080.1">
    <property type="nucleotide sequence ID" value="NZ_JARGDL010000003.1"/>
</dbReference>
<dbReference type="CDD" id="cd01129">
    <property type="entry name" value="PulE-GspE-like"/>
    <property type="match status" value="1"/>
</dbReference>
<organism evidence="5 6">
    <name type="scientific">Stygiobacter electus</name>
    <dbReference type="NCBI Taxonomy" id="3032292"/>
    <lineage>
        <taxon>Bacteria</taxon>
        <taxon>Pseudomonadati</taxon>
        <taxon>Ignavibacteriota</taxon>
        <taxon>Ignavibacteria</taxon>
        <taxon>Ignavibacteriales</taxon>
        <taxon>Melioribacteraceae</taxon>
        <taxon>Stygiobacter</taxon>
    </lineage>
</organism>
<comment type="caution">
    <text evidence="5">The sequence shown here is derived from an EMBL/GenBank/DDBJ whole genome shotgun (WGS) entry which is preliminary data.</text>
</comment>
<dbReference type="Gene3D" id="3.30.450.90">
    <property type="match status" value="1"/>
</dbReference>
<dbReference type="InterPro" id="IPR037257">
    <property type="entry name" value="T2SS_E_N_sf"/>
</dbReference>
<dbReference type="AlphaFoldDB" id="A0AAE3NZ50"/>
<dbReference type="InterPro" id="IPR001482">
    <property type="entry name" value="T2SS/T4SS_dom"/>
</dbReference>
<gene>
    <name evidence="5" type="ORF">P0M35_04065</name>
</gene>